<evidence type="ECO:0000313" key="2">
    <source>
        <dbReference type="Proteomes" id="UP001489719"/>
    </source>
</evidence>
<reference evidence="2" key="1">
    <citation type="journal article" date="2024" name="Front. Bioeng. Biotechnol.">
        <title>Genome-scale model development and genomic sequencing of the oleaginous clade Lipomyces.</title>
        <authorList>
            <person name="Czajka J.J."/>
            <person name="Han Y."/>
            <person name="Kim J."/>
            <person name="Mondo S.J."/>
            <person name="Hofstad B.A."/>
            <person name="Robles A."/>
            <person name="Haridas S."/>
            <person name="Riley R."/>
            <person name="LaButti K."/>
            <person name="Pangilinan J."/>
            <person name="Andreopoulos W."/>
            <person name="Lipzen A."/>
            <person name="Yan J."/>
            <person name="Wang M."/>
            <person name="Ng V."/>
            <person name="Grigoriev I.V."/>
            <person name="Spatafora J.W."/>
            <person name="Magnuson J.K."/>
            <person name="Baker S.E."/>
            <person name="Pomraning K.R."/>
        </authorList>
    </citation>
    <scope>NUCLEOTIDE SEQUENCE [LARGE SCALE GENOMIC DNA]</scope>
    <source>
        <strain evidence="2">CBS 10300</strain>
    </source>
</reference>
<evidence type="ECO:0000313" key="1">
    <source>
        <dbReference type="EMBL" id="KAK9322654.1"/>
    </source>
</evidence>
<proteinExistence type="predicted"/>
<name>A0ACC3TNF4_9ASCO</name>
<dbReference type="Proteomes" id="UP001489719">
    <property type="component" value="Unassembled WGS sequence"/>
</dbReference>
<accession>A0ACC3TNF4</accession>
<comment type="caution">
    <text evidence="1">The sequence shown here is derived from an EMBL/GenBank/DDBJ whole genome shotgun (WGS) entry which is preliminary data.</text>
</comment>
<gene>
    <name evidence="1" type="ORF">V1517DRAFT_322806</name>
</gene>
<dbReference type="EMBL" id="MU970073">
    <property type="protein sequence ID" value="KAK9322654.1"/>
    <property type="molecule type" value="Genomic_DNA"/>
</dbReference>
<keyword evidence="2" id="KW-1185">Reference proteome</keyword>
<protein>
    <submittedName>
        <fullName evidence="1">Nup53/35/40-type RNA recognition motif-domain-containing protein</fullName>
    </submittedName>
</protein>
<sequence length="544" mass="56200">MSPQQQFGGQALQFMPQQPQQQLQQQQQNQIPSTNAFLLTSPPRAPPPAPAWATTGESRRYVPSHLTHMRYKNSPGAASANGYYTPDRYAGSPAAGAPSPGGLGQSRPMTPLSAIPGAQSSTALSSSASASRGRGSKFGGPSFGVPKPHHARSLLAQSSSANVSFGEIDELPPTDSIYDTGAASPFAFQLPTTSGAGTTEVAALPSSSSSSAAAQAQAQSAQNEDKYGQPSLASTPSTPNLSTSPTKDQPTSVIVFGFPPDLTHVVVDHFARFGTIMEHLSSGTSGSTGDHVTGASGATPVETGKNWVKITYTAVSAANRALAENGRPLGSMDYVIGCVPHAPSSAGGGPFSPGPSPAPAAAAAAANSTRRSGMRGSGPSLNIHALLSEGASDEVGSYANRRRRGDDGLRPQPPSSSSLFTPQQPPPPAVQQAAQETRQAGGGLPRTTSMPAGLGKRIDVRGPEGIFKEKERKGMLSGSATLRGLASIFMGQDQQLQQPPAPQGVKRGAGDELNGTGKRMQGQEGWLGWTTKKAQEFIFGWDDL</sequence>
<organism evidence="1 2">
    <name type="scientific">Lipomyces orientalis</name>
    <dbReference type="NCBI Taxonomy" id="1233043"/>
    <lineage>
        <taxon>Eukaryota</taxon>
        <taxon>Fungi</taxon>
        <taxon>Dikarya</taxon>
        <taxon>Ascomycota</taxon>
        <taxon>Saccharomycotina</taxon>
        <taxon>Lipomycetes</taxon>
        <taxon>Lipomycetales</taxon>
        <taxon>Lipomycetaceae</taxon>
        <taxon>Lipomyces</taxon>
    </lineage>
</organism>